<keyword evidence="5 9" id="KW-0560">Oxidoreductase</keyword>
<evidence type="ECO:0000313" key="10">
    <source>
        <dbReference type="Proteomes" id="UP000683360"/>
    </source>
</evidence>
<dbReference type="PANTHER" id="PTHR10869:SF244">
    <property type="entry name" value="PROLYL 4-HYDROXYLASE SUBUNIT ALPHA-2"/>
    <property type="match status" value="1"/>
</dbReference>
<name>A0A8S3R5E6_MYTED</name>
<dbReference type="GO" id="GO:0031418">
    <property type="term" value="F:L-ascorbic acid binding"/>
    <property type="evidence" value="ECO:0007669"/>
    <property type="project" value="UniProtKB-KW"/>
</dbReference>
<dbReference type="GO" id="GO:0005783">
    <property type="term" value="C:endoplasmic reticulum"/>
    <property type="evidence" value="ECO:0007669"/>
    <property type="project" value="TreeGrafter"/>
</dbReference>
<comment type="caution">
    <text evidence="9">The sequence shown here is derived from an EMBL/GenBank/DDBJ whole genome shotgun (WGS) entry which is preliminary data.</text>
</comment>
<gene>
    <name evidence="9" type="ORF">MEDL_14935</name>
</gene>
<dbReference type="GO" id="GO:0004656">
    <property type="term" value="F:procollagen-proline 4-dioxygenase activity"/>
    <property type="evidence" value="ECO:0007669"/>
    <property type="project" value="UniProtKB-EC"/>
</dbReference>
<keyword evidence="6" id="KW-0408">Iron</keyword>
<dbReference type="InterPro" id="IPR044862">
    <property type="entry name" value="Pro_4_hyd_alph_FE2OG_OXY"/>
</dbReference>
<dbReference type="Gene3D" id="2.60.120.620">
    <property type="entry name" value="q2cbj1_9rhob like domain"/>
    <property type="match status" value="1"/>
</dbReference>
<evidence type="ECO:0000259" key="8">
    <source>
        <dbReference type="SMART" id="SM00702"/>
    </source>
</evidence>
<feature type="coiled-coil region" evidence="7">
    <location>
        <begin position="374"/>
        <end position="402"/>
    </location>
</feature>
<keyword evidence="4" id="KW-0223">Dioxygenase</keyword>
<dbReference type="GO" id="GO:0005506">
    <property type="term" value="F:iron ion binding"/>
    <property type="evidence" value="ECO:0007669"/>
    <property type="project" value="InterPro"/>
</dbReference>
<dbReference type="PANTHER" id="PTHR10869">
    <property type="entry name" value="PROLYL 4-HYDROXYLASE ALPHA SUBUNIT"/>
    <property type="match status" value="1"/>
</dbReference>
<organism evidence="9 10">
    <name type="scientific">Mytilus edulis</name>
    <name type="common">Blue mussel</name>
    <dbReference type="NCBI Taxonomy" id="6550"/>
    <lineage>
        <taxon>Eukaryota</taxon>
        <taxon>Metazoa</taxon>
        <taxon>Spiralia</taxon>
        <taxon>Lophotrochozoa</taxon>
        <taxon>Mollusca</taxon>
        <taxon>Bivalvia</taxon>
        <taxon>Autobranchia</taxon>
        <taxon>Pteriomorphia</taxon>
        <taxon>Mytilida</taxon>
        <taxon>Mytiloidea</taxon>
        <taxon>Mytilidae</taxon>
        <taxon>Mytilinae</taxon>
        <taxon>Mytilus</taxon>
    </lineage>
</organism>
<evidence type="ECO:0000256" key="6">
    <source>
        <dbReference type="ARBA" id="ARBA00023004"/>
    </source>
</evidence>
<dbReference type="Pfam" id="PF13640">
    <property type="entry name" value="2OG-FeII_Oxy_3"/>
    <property type="match status" value="1"/>
</dbReference>
<accession>A0A8S3R5E6</accession>
<evidence type="ECO:0000256" key="2">
    <source>
        <dbReference type="ARBA" id="ARBA00022723"/>
    </source>
</evidence>
<evidence type="ECO:0000256" key="4">
    <source>
        <dbReference type="ARBA" id="ARBA00022964"/>
    </source>
</evidence>
<keyword evidence="2" id="KW-0479">Metal-binding</keyword>
<dbReference type="InterPro" id="IPR045054">
    <property type="entry name" value="P4HA-like"/>
</dbReference>
<sequence length="577" mass="66380">MTTSPRLMQNLANARMANNTSITAAAEVTRLVRQHFDPPPASPYRYRKVCQKTSQTLLHERPESTWQENYERRDHHMKCGYYSLPNEPYRNVGGQFDLDPYDLVLKTISKNLDVKRAKSPTKSECQLLEDKQSDGGISTIKDQIYDLQTAKKYVLAGQSFETSLNNYRERKERMKRIHIEYLEATPLSFDHLKQLRKDTVFTLQTHGDGNMLSRQSRPYKNASVVSTVASENKVGGFAGLFAKKKPSNMFVQVAMLPAKLAPNKFSQMFKPKQKEPELKLESWEDFLAVDPHTPMPEKKKKKMFATGVMALVKAVQWQKIGKHILYLFSDLNATYQIVTRNIAHWPDEYDVQASAQALLRLRTFYYFNIDEAINEHSEVLNANEQNDINEEEEADISFVREEYDDNYKQLCRENRKTPKESSKLYCYLSDTVIPYYKGKVEIANLQPKIFLFHDVISDREALYLRNEGSKEEKPLWGPISEDEPDDLRGTGDRIATWLFYLNDVKVGGATVFPNINTRIPVIQGGAAFWFNLLPSSGVTDNRTMHAGCPVVIGSKWVGNKWIREAGQMFRRPCDLQP</sequence>
<reference evidence="9" key="1">
    <citation type="submission" date="2021-03" db="EMBL/GenBank/DDBJ databases">
        <authorList>
            <person name="Bekaert M."/>
        </authorList>
    </citation>
    <scope>NUCLEOTIDE SEQUENCE</scope>
</reference>
<dbReference type="OrthoDB" id="420380at2759"/>
<dbReference type="Proteomes" id="UP000683360">
    <property type="component" value="Unassembled WGS sequence"/>
</dbReference>
<keyword evidence="7" id="KW-0175">Coiled coil</keyword>
<evidence type="ECO:0000256" key="7">
    <source>
        <dbReference type="SAM" id="Coils"/>
    </source>
</evidence>
<dbReference type="EMBL" id="CAJPWZ010000740">
    <property type="protein sequence ID" value="CAG2200267.1"/>
    <property type="molecule type" value="Genomic_DNA"/>
</dbReference>
<comment type="cofactor">
    <cofactor evidence="1">
        <name>L-ascorbate</name>
        <dbReference type="ChEBI" id="CHEBI:38290"/>
    </cofactor>
</comment>
<evidence type="ECO:0000313" key="9">
    <source>
        <dbReference type="EMBL" id="CAG2200267.1"/>
    </source>
</evidence>
<evidence type="ECO:0000256" key="5">
    <source>
        <dbReference type="ARBA" id="ARBA00023002"/>
    </source>
</evidence>
<dbReference type="SMART" id="SM00702">
    <property type="entry name" value="P4Hc"/>
    <property type="match status" value="1"/>
</dbReference>
<proteinExistence type="predicted"/>
<dbReference type="AlphaFoldDB" id="A0A8S3R5E6"/>
<protein>
    <submittedName>
        <fullName evidence="9">P4HA</fullName>
        <ecNumber evidence="9">1.14.11.2</ecNumber>
    </submittedName>
</protein>
<evidence type="ECO:0000256" key="1">
    <source>
        <dbReference type="ARBA" id="ARBA00001961"/>
    </source>
</evidence>
<keyword evidence="3" id="KW-0847">Vitamin C</keyword>
<evidence type="ECO:0000256" key="3">
    <source>
        <dbReference type="ARBA" id="ARBA00022896"/>
    </source>
</evidence>
<keyword evidence="10" id="KW-1185">Reference proteome</keyword>
<feature type="domain" description="Prolyl 4-hydroxylase alpha subunit" evidence="8">
    <location>
        <begin position="364"/>
        <end position="563"/>
    </location>
</feature>
<dbReference type="InterPro" id="IPR006620">
    <property type="entry name" value="Pro_4_hyd_alph"/>
</dbReference>
<dbReference type="EC" id="1.14.11.2" evidence="9"/>